<gene>
    <name evidence="1" type="ORF">CSUB01_05404</name>
</gene>
<evidence type="ECO:0000313" key="2">
    <source>
        <dbReference type="Proteomes" id="UP000027238"/>
    </source>
</evidence>
<evidence type="ECO:0000313" key="1">
    <source>
        <dbReference type="EMBL" id="KDN65628.1"/>
    </source>
</evidence>
<dbReference type="OrthoDB" id="5143878at2759"/>
<comment type="caution">
    <text evidence="1">The sequence shown here is derived from an EMBL/GenBank/DDBJ whole genome shotgun (WGS) entry which is preliminary data.</text>
</comment>
<reference evidence="2" key="1">
    <citation type="journal article" date="2014" name="Genome Announc.">
        <title>Draft genome sequence of Colletotrichum sublineola, a destructive pathogen of cultivated sorghum.</title>
        <authorList>
            <person name="Baroncelli R."/>
            <person name="Sanz-Martin J.M."/>
            <person name="Rech G.E."/>
            <person name="Sukno S.A."/>
            <person name="Thon M.R."/>
        </authorList>
    </citation>
    <scope>NUCLEOTIDE SEQUENCE [LARGE SCALE GENOMIC DNA]</scope>
    <source>
        <strain evidence="2">TX430BB</strain>
    </source>
</reference>
<dbReference type="Proteomes" id="UP000027238">
    <property type="component" value="Unassembled WGS sequence"/>
</dbReference>
<name>A0A066X8Z8_COLSU</name>
<dbReference type="HOGENOM" id="CLU_2170922_0_0_1"/>
<protein>
    <submittedName>
        <fullName evidence="1">Uncharacterized protein</fullName>
    </submittedName>
</protein>
<accession>A0A066X8Z8</accession>
<keyword evidence="2" id="KW-1185">Reference proteome</keyword>
<sequence length="110" mass="12616">MSTRNLNARDTINAVPYVIFEGRKIMASSSAIYYQAKKVEIYNEIHNAITKIHLSFNLWTSPNKYAIITVFCHFLDARAKQTQYLIALRHQPGSHKGVNIAQILLRVINK</sequence>
<dbReference type="AlphaFoldDB" id="A0A066X8Z8"/>
<proteinExistence type="predicted"/>
<dbReference type="SUPFAM" id="SSF53098">
    <property type="entry name" value="Ribonuclease H-like"/>
    <property type="match status" value="1"/>
</dbReference>
<dbReference type="InterPro" id="IPR012337">
    <property type="entry name" value="RNaseH-like_sf"/>
</dbReference>
<dbReference type="OMA" id="AMWIDTT"/>
<organism evidence="1 2">
    <name type="scientific">Colletotrichum sublineola</name>
    <name type="common">Sorghum anthracnose fungus</name>
    <dbReference type="NCBI Taxonomy" id="1173701"/>
    <lineage>
        <taxon>Eukaryota</taxon>
        <taxon>Fungi</taxon>
        <taxon>Dikarya</taxon>
        <taxon>Ascomycota</taxon>
        <taxon>Pezizomycotina</taxon>
        <taxon>Sordariomycetes</taxon>
        <taxon>Hypocreomycetidae</taxon>
        <taxon>Glomerellales</taxon>
        <taxon>Glomerellaceae</taxon>
        <taxon>Colletotrichum</taxon>
        <taxon>Colletotrichum graminicola species complex</taxon>
    </lineage>
</organism>
<dbReference type="EMBL" id="JMSE01001017">
    <property type="protein sequence ID" value="KDN65628.1"/>
    <property type="molecule type" value="Genomic_DNA"/>
</dbReference>